<keyword evidence="2" id="KW-0732">Signal</keyword>
<feature type="chain" id="PRO_5041974393" evidence="2">
    <location>
        <begin position="25"/>
        <end position="268"/>
    </location>
</feature>
<protein>
    <submittedName>
        <fullName evidence="3">Prokaryotic phospholipase A2-domain-containing protein</fullName>
    </submittedName>
</protein>
<gene>
    <name evidence="3" type="ORF">B0T20DRAFT_448266</name>
</gene>
<reference evidence="3" key="1">
    <citation type="journal article" date="2023" name="Mol. Phylogenet. Evol.">
        <title>Genome-scale phylogeny and comparative genomics of the fungal order Sordariales.</title>
        <authorList>
            <person name="Hensen N."/>
            <person name="Bonometti L."/>
            <person name="Westerberg I."/>
            <person name="Brannstrom I.O."/>
            <person name="Guillou S."/>
            <person name="Cros-Aarteil S."/>
            <person name="Calhoun S."/>
            <person name="Haridas S."/>
            <person name="Kuo A."/>
            <person name="Mondo S."/>
            <person name="Pangilinan J."/>
            <person name="Riley R."/>
            <person name="LaButti K."/>
            <person name="Andreopoulos B."/>
            <person name="Lipzen A."/>
            <person name="Chen C."/>
            <person name="Yan M."/>
            <person name="Daum C."/>
            <person name="Ng V."/>
            <person name="Clum A."/>
            <person name="Steindorff A."/>
            <person name="Ohm R.A."/>
            <person name="Martin F."/>
            <person name="Silar P."/>
            <person name="Natvig D.O."/>
            <person name="Lalanne C."/>
            <person name="Gautier V."/>
            <person name="Ament-Velasquez S.L."/>
            <person name="Kruys A."/>
            <person name="Hutchinson M.I."/>
            <person name="Powell A.J."/>
            <person name="Barry K."/>
            <person name="Miller A.N."/>
            <person name="Grigoriev I.V."/>
            <person name="Debuchy R."/>
            <person name="Gladieux P."/>
            <person name="Hiltunen Thoren M."/>
            <person name="Johannesson H."/>
        </authorList>
    </citation>
    <scope>NUCLEOTIDE SEQUENCE</scope>
    <source>
        <strain evidence="3">FGSC 1904</strain>
    </source>
</reference>
<evidence type="ECO:0000313" key="4">
    <source>
        <dbReference type="Proteomes" id="UP001281003"/>
    </source>
</evidence>
<dbReference type="PANTHER" id="PTHR40787:SF3">
    <property type="entry name" value="PROTEIN TRANSPORT PROTEIN SEC39"/>
    <property type="match status" value="1"/>
</dbReference>
<dbReference type="Gene3D" id="1.20.90.10">
    <property type="entry name" value="Phospholipase A2 domain"/>
    <property type="match status" value="1"/>
</dbReference>
<sequence>MNLFSLFFFLLAVASNFLPTTTTALPNPPPLSLSPRSSQATTQSHNLTPRDTLNTTTTTTTTTTQTLPADTVRTWCKYTHGMLFLWDLPTFIRHREAQFSLGQMTWDWDSDGCSHVPTDRPMGIPFLPACQRHDFGYRNFQAQHHFTEGARHKIDDNFSKDMYYQCKTYGHNWFDKSFCKATAWAYWWAVRAFYNGKGKIQHWMDAVAWAESMSEVYAEMDPDEARDAANPNLPQEKMEEYYQRAMARAERAEKVARAMGGPNFYPKE</sequence>
<feature type="compositionally biased region" description="Polar residues" evidence="1">
    <location>
        <begin position="39"/>
        <end position="54"/>
    </location>
</feature>
<dbReference type="SUPFAM" id="SSF48619">
    <property type="entry name" value="Phospholipase A2, PLA2"/>
    <property type="match status" value="1"/>
</dbReference>
<reference evidence="3" key="2">
    <citation type="submission" date="2023-07" db="EMBL/GenBank/DDBJ databases">
        <authorList>
            <consortium name="Lawrence Berkeley National Laboratory"/>
            <person name="Haridas S."/>
            <person name="Hensen N."/>
            <person name="Bonometti L."/>
            <person name="Westerberg I."/>
            <person name="Brannstrom I.O."/>
            <person name="Guillou S."/>
            <person name="Cros-Aarteil S."/>
            <person name="Calhoun S."/>
            <person name="Kuo A."/>
            <person name="Mondo S."/>
            <person name="Pangilinan J."/>
            <person name="Riley R."/>
            <person name="LaButti K."/>
            <person name="Andreopoulos B."/>
            <person name="Lipzen A."/>
            <person name="Chen C."/>
            <person name="Yanf M."/>
            <person name="Daum C."/>
            <person name="Ng V."/>
            <person name="Clum A."/>
            <person name="Steindorff A."/>
            <person name="Ohm R."/>
            <person name="Martin F."/>
            <person name="Silar P."/>
            <person name="Natvig D."/>
            <person name="Lalanne C."/>
            <person name="Gautier V."/>
            <person name="Ament-velasquez S.L."/>
            <person name="Kruys A."/>
            <person name="Hutchinson M.I."/>
            <person name="Powell A.J."/>
            <person name="Barry K."/>
            <person name="Miller A.N."/>
            <person name="Grigoriev I.V."/>
            <person name="Debuchy R."/>
            <person name="Gladieux P."/>
            <person name="Thoren M.H."/>
            <person name="Johannesson H."/>
        </authorList>
    </citation>
    <scope>NUCLEOTIDE SEQUENCE</scope>
    <source>
        <strain evidence="3">FGSC 1904</strain>
    </source>
</reference>
<evidence type="ECO:0000256" key="1">
    <source>
        <dbReference type="SAM" id="MobiDB-lite"/>
    </source>
</evidence>
<dbReference type="GO" id="GO:0004623">
    <property type="term" value="F:phospholipase A2 activity"/>
    <property type="evidence" value="ECO:0007669"/>
    <property type="project" value="InterPro"/>
</dbReference>
<evidence type="ECO:0000313" key="3">
    <source>
        <dbReference type="EMBL" id="KAK3388702.1"/>
    </source>
</evidence>
<proteinExistence type="predicted"/>
<dbReference type="InterPro" id="IPR015141">
    <property type="entry name" value="PLipase_A2_prok/fun"/>
</dbReference>
<dbReference type="EMBL" id="JAUTDP010000015">
    <property type="protein sequence ID" value="KAK3388702.1"/>
    <property type="molecule type" value="Genomic_DNA"/>
</dbReference>
<feature type="region of interest" description="Disordered" evidence="1">
    <location>
        <begin position="26"/>
        <end position="62"/>
    </location>
</feature>
<keyword evidence="4" id="KW-1185">Reference proteome</keyword>
<dbReference type="GO" id="GO:0006644">
    <property type="term" value="P:phospholipid metabolic process"/>
    <property type="evidence" value="ECO:0007669"/>
    <property type="project" value="InterPro"/>
</dbReference>
<evidence type="ECO:0000256" key="2">
    <source>
        <dbReference type="SAM" id="SignalP"/>
    </source>
</evidence>
<name>A0AAE0U2P1_SORBR</name>
<dbReference type="InterPro" id="IPR036444">
    <property type="entry name" value="PLipase_A2_dom_sf"/>
</dbReference>
<organism evidence="3 4">
    <name type="scientific">Sordaria brevicollis</name>
    <dbReference type="NCBI Taxonomy" id="83679"/>
    <lineage>
        <taxon>Eukaryota</taxon>
        <taxon>Fungi</taxon>
        <taxon>Dikarya</taxon>
        <taxon>Ascomycota</taxon>
        <taxon>Pezizomycotina</taxon>
        <taxon>Sordariomycetes</taxon>
        <taxon>Sordariomycetidae</taxon>
        <taxon>Sordariales</taxon>
        <taxon>Sordariaceae</taxon>
        <taxon>Sordaria</taxon>
    </lineage>
</organism>
<dbReference type="GO" id="GO:0050482">
    <property type="term" value="P:arachidonate secretion"/>
    <property type="evidence" value="ECO:0007669"/>
    <property type="project" value="InterPro"/>
</dbReference>
<dbReference type="PANTHER" id="PTHR40787">
    <property type="entry name" value="SECRETED PROTEIN"/>
    <property type="match status" value="1"/>
</dbReference>
<dbReference type="Proteomes" id="UP001281003">
    <property type="component" value="Unassembled WGS sequence"/>
</dbReference>
<dbReference type="AlphaFoldDB" id="A0AAE0U2P1"/>
<accession>A0AAE0U2P1</accession>
<comment type="caution">
    <text evidence="3">The sequence shown here is derived from an EMBL/GenBank/DDBJ whole genome shotgun (WGS) entry which is preliminary data.</text>
</comment>
<dbReference type="Pfam" id="PF09056">
    <property type="entry name" value="Phospholip_A2_3"/>
    <property type="match status" value="1"/>
</dbReference>
<feature type="signal peptide" evidence="2">
    <location>
        <begin position="1"/>
        <end position="24"/>
    </location>
</feature>